<evidence type="ECO:0000256" key="1">
    <source>
        <dbReference type="SAM" id="Phobius"/>
    </source>
</evidence>
<dbReference type="InterPro" id="IPR036291">
    <property type="entry name" value="NAD(P)-bd_dom_sf"/>
</dbReference>
<keyword evidence="1" id="KW-0812">Transmembrane</keyword>
<evidence type="ECO:0000259" key="2">
    <source>
        <dbReference type="Pfam" id="PF01408"/>
    </source>
</evidence>
<keyword evidence="4" id="KW-1185">Reference proteome</keyword>
<sequence length="625" mass="70520">MDLFTKVSTKPHYESYTWGKHRSIFASVIYWLIFILRIFSPLQWIKLSFRKPQAANNDEKERVDFHAMHSELYLLVVLCLSLAFYFIPSFIPALPGIPEAIISGLDLLSYLIVSLLLFESVMWLIYYMLLRILIEKHLTIFNEAEYFIALPFVLATQFFLLAELLGVGVSEVLALALNLDFEGYQAAQTTQLAIGTFGYIYTALIIANIINLIPAIPVGRRPNITIIGAGDVVRHRMLPALLGKKLYLPGQVAIISSDIDQSFQDQLKKDGVAFQVLKSGASSEDKVQEVVKFIKKRSSYAIIATPTESHFGYVSALAKEGIVFGVEKPLVATAAELAVLRPCQDQLMARGFLFSYYWLEKALPLNYFLTLNPQYHRFLDINVNSSPENRPVGPDALAYLRLQLGKLTSVDITFLEGDDPREWSLAKETGGLFFETLIHPITLLNHVLDTPLRLKDLRAEWYVLKDLPEVLNSNSLVLNDYGASYVSLRSHPDATCAINIRTGKFMAVEERLMVMVFENGVIRMDLDTRKCSISCPKAGSLANVTIQARPEMANGGGAPKYDIQMTLFDSFVHNQGHWNAQRYDDYPSQIDVLSAMTDWLKADEEESHFYRPTPLSKADYRKLGL</sequence>
<accession>A0A0H4I364</accession>
<evidence type="ECO:0000313" key="3">
    <source>
        <dbReference type="EMBL" id="AKO53491.1"/>
    </source>
</evidence>
<organism evidence="3 4">
    <name type="scientific">Marinobacter psychrophilus</name>
    <dbReference type="NCBI Taxonomy" id="330734"/>
    <lineage>
        <taxon>Bacteria</taxon>
        <taxon>Pseudomonadati</taxon>
        <taxon>Pseudomonadota</taxon>
        <taxon>Gammaproteobacteria</taxon>
        <taxon>Pseudomonadales</taxon>
        <taxon>Marinobacteraceae</taxon>
        <taxon>Marinobacter</taxon>
    </lineage>
</organism>
<name>A0A0H4I364_9GAMM</name>
<dbReference type="SUPFAM" id="SSF51735">
    <property type="entry name" value="NAD(P)-binding Rossmann-fold domains"/>
    <property type="match status" value="1"/>
</dbReference>
<dbReference type="Pfam" id="PF01408">
    <property type="entry name" value="GFO_IDH_MocA"/>
    <property type="match status" value="1"/>
</dbReference>
<dbReference type="RefSeq" id="WP_048387278.1">
    <property type="nucleotide sequence ID" value="NZ_CP011494.1"/>
</dbReference>
<dbReference type="KEGG" id="mpq:ABA45_14570"/>
<dbReference type="AlphaFoldDB" id="A0A0H4I364"/>
<proteinExistence type="predicted"/>
<keyword evidence="1" id="KW-1133">Transmembrane helix</keyword>
<evidence type="ECO:0000313" key="4">
    <source>
        <dbReference type="Proteomes" id="UP000036406"/>
    </source>
</evidence>
<protein>
    <recommendedName>
        <fullName evidence="2">Gfo/Idh/MocA-like oxidoreductase N-terminal domain-containing protein</fullName>
    </recommendedName>
</protein>
<feature type="transmembrane region" description="Helical" evidence="1">
    <location>
        <begin position="24"/>
        <end position="42"/>
    </location>
</feature>
<dbReference type="Gene3D" id="3.40.50.720">
    <property type="entry name" value="NAD(P)-binding Rossmann-like Domain"/>
    <property type="match status" value="1"/>
</dbReference>
<dbReference type="Proteomes" id="UP000036406">
    <property type="component" value="Chromosome"/>
</dbReference>
<reference evidence="3 4" key="1">
    <citation type="submission" date="2015-05" db="EMBL/GenBank/DDBJ databases">
        <title>Complete genome of Marinobacter psychrophilus strain 20041T isolated from sea-ice of the Canadian Basin.</title>
        <authorList>
            <person name="Song L."/>
            <person name="Ren L."/>
            <person name="Yu Y."/>
            <person name="Wang X."/>
        </authorList>
    </citation>
    <scope>NUCLEOTIDE SEQUENCE [LARGE SCALE GENOMIC DNA]</scope>
    <source>
        <strain evidence="3 4">20041</strain>
    </source>
</reference>
<dbReference type="InterPro" id="IPR000683">
    <property type="entry name" value="Gfo/Idh/MocA-like_OxRdtase_N"/>
</dbReference>
<keyword evidence="1" id="KW-0472">Membrane</keyword>
<dbReference type="GO" id="GO:0000166">
    <property type="term" value="F:nucleotide binding"/>
    <property type="evidence" value="ECO:0007669"/>
    <property type="project" value="InterPro"/>
</dbReference>
<gene>
    <name evidence="3" type="ORF">ABA45_14570</name>
</gene>
<feature type="transmembrane region" description="Helical" evidence="1">
    <location>
        <begin position="72"/>
        <end position="91"/>
    </location>
</feature>
<dbReference type="PATRIC" id="fig|330734.3.peg.3066"/>
<feature type="domain" description="Gfo/Idh/MocA-like oxidoreductase N-terminal" evidence="2">
    <location>
        <begin position="223"/>
        <end position="337"/>
    </location>
</feature>
<dbReference type="EMBL" id="CP011494">
    <property type="protein sequence ID" value="AKO53491.1"/>
    <property type="molecule type" value="Genomic_DNA"/>
</dbReference>
<feature type="transmembrane region" description="Helical" evidence="1">
    <location>
        <begin position="189"/>
        <end position="213"/>
    </location>
</feature>
<feature type="transmembrane region" description="Helical" evidence="1">
    <location>
        <begin position="111"/>
        <end position="134"/>
    </location>
</feature>
<feature type="transmembrane region" description="Helical" evidence="1">
    <location>
        <begin position="146"/>
        <end position="169"/>
    </location>
</feature>